<feature type="domain" description="Pyrrolo-quinoline quinone repeat" evidence="1">
    <location>
        <begin position="82"/>
        <end position="223"/>
    </location>
</feature>
<dbReference type="SUPFAM" id="SSF50998">
    <property type="entry name" value="Quinoprotein alcohol dehydrogenase-like"/>
    <property type="match status" value="2"/>
</dbReference>
<dbReference type="InterPro" id="IPR011047">
    <property type="entry name" value="Quinoprotein_ADH-like_sf"/>
</dbReference>
<gene>
    <name evidence="2" type="ORF">FB471_3651</name>
</gene>
<keyword evidence="3" id="KW-1185">Reference proteome</keyword>
<dbReference type="Proteomes" id="UP000320876">
    <property type="component" value="Unassembled WGS sequence"/>
</dbReference>
<dbReference type="Gene3D" id="2.130.10.10">
    <property type="entry name" value="YVTN repeat-like/Quinoprotein amine dehydrogenase"/>
    <property type="match status" value="2"/>
</dbReference>
<evidence type="ECO:0000259" key="1">
    <source>
        <dbReference type="Pfam" id="PF13360"/>
    </source>
</evidence>
<accession>A0A542DLC1</accession>
<evidence type="ECO:0000313" key="3">
    <source>
        <dbReference type="Proteomes" id="UP000320876"/>
    </source>
</evidence>
<proteinExistence type="predicted"/>
<dbReference type="Pfam" id="PF13360">
    <property type="entry name" value="PQQ_2"/>
    <property type="match status" value="1"/>
</dbReference>
<organism evidence="2 3">
    <name type="scientific">Amycolatopsis cihanbeyliensis</name>
    <dbReference type="NCBI Taxonomy" id="1128664"/>
    <lineage>
        <taxon>Bacteria</taxon>
        <taxon>Bacillati</taxon>
        <taxon>Actinomycetota</taxon>
        <taxon>Actinomycetes</taxon>
        <taxon>Pseudonocardiales</taxon>
        <taxon>Pseudonocardiaceae</taxon>
        <taxon>Amycolatopsis</taxon>
    </lineage>
</organism>
<dbReference type="OrthoDB" id="3661050at2"/>
<dbReference type="RefSeq" id="WP_141999637.1">
    <property type="nucleotide sequence ID" value="NZ_VFML01000001.1"/>
</dbReference>
<dbReference type="PANTHER" id="PTHR34512">
    <property type="entry name" value="CELL SURFACE PROTEIN"/>
    <property type="match status" value="1"/>
</dbReference>
<evidence type="ECO:0000313" key="2">
    <source>
        <dbReference type="EMBL" id="TQJ03878.1"/>
    </source>
</evidence>
<reference evidence="2 3" key="1">
    <citation type="submission" date="2019-06" db="EMBL/GenBank/DDBJ databases">
        <title>Sequencing the genomes of 1000 actinobacteria strains.</title>
        <authorList>
            <person name="Klenk H.-P."/>
        </authorList>
    </citation>
    <scope>NUCLEOTIDE SEQUENCE [LARGE SCALE GENOMIC DNA]</scope>
    <source>
        <strain evidence="2 3">DSM 45679</strain>
    </source>
</reference>
<dbReference type="InterPro" id="IPR002372">
    <property type="entry name" value="PQQ_rpt_dom"/>
</dbReference>
<sequence length="411" mass="44045">MTWFARHRLAVAGLALVVTAAVAVGGYVLFGTPDYGERINGPSGDYPAPVGDGVPNPPLTVLGRADDPRILDGLGIELGHAVVARAVRSGAEYWSYDREGSTPSRIATADEGLYVLWDDGLLVRLDPRTAEPRWHTETGMDEYSEIRVVGSVVVLLQDTSVAAYHGDGGGEAWTASPPPDCRASEAFSDALVTGTALAIETSCTSGPDGVTVLDQDGRRTWIADEEARHVIRAGADRFGVTSSLGPVSIYDVDTGERAMRVARAADNATYWDGDDEFLVARNSDARAAGDVAYAAWDRERNQRAWSVRTDGTWQPAEIPLIAGDVVYAVHYRPDKVQRRALVAYDLATGEQRWHTEIDLARHVKAGAPVPFGELELAVTGISAGTVTLTIGEPGARTSDYCHRCSIVLGEA</sequence>
<dbReference type="AlphaFoldDB" id="A0A542DLC1"/>
<dbReference type="PANTHER" id="PTHR34512:SF30">
    <property type="entry name" value="OUTER MEMBRANE PROTEIN ASSEMBLY FACTOR BAMB"/>
    <property type="match status" value="1"/>
</dbReference>
<protein>
    <submittedName>
        <fullName evidence="2">Putative pyrroloquinoline-quinone binding quinoprotein</fullName>
    </submittedName>
</protein>
<dbReference type="InterPro" id="IPR015943">
    <property type="entry name" value="WD40/YVTN_repeat-like_dom_sf"/>
</dbReference>
<comment type="caution">
    <text evidence="2">The sequence shown here is derived from an EMBL/GenBank/DDBJ whole genome shotgun (WGS) entry which is preliminary data.</text>
</comment>
<name>A0A542DLC1_AMYCI</name>
<dbReference type="EMBL" id="VFML01000001">
    <property type="protein sequence ID" value="TQJ03878.1"/>
    <property type="molecule type" value="Genomic_DNA"/>
</dbReference>